<evidence type="ECO:0000256" key="2">
    <source>
        <dbReference type="ARBA" id="ARBA00012150"/>
    </source>
</evidence>
<keyword evidence="9" id="KW-1185">Reference proteome</keyword>
<reference evidence="8" key="1">
    <citation type="submission" date="2021-11" db="EMBL/GenBank/DDBJ databases">
        <title>Halomonas sp., isolated from a coastal aquaculture zone in Dongshan Bay.</title>
        <authorList>
            <person name="Lin W."/>
        </authorList>
    </citation>
    <scope>NUCLEOTIDE SEQUENCE</scope>
    <source>
        <strain evidence="8">Yzlin-01</strain>
    </source>
</reference>
<name>A0ABT2EGG8_9GAMM</name>
<comment type="similarity">
    <text evidence="1 6">Belongs to the acylphosphatase family.</text>
</comment>
<dbReference type="GO" id="GO:0003998">
    <property type="term" value="F:acylphosphatase activity"/>
    <property type="evidence" value="ECO:0007669"/>
    <property type="project" value="UniProtKB-EC"/>
</dbReference>
<accession>A0ABT2EGG8</accession>
<evidence type="ECO:0000256" key="5">
    <source>
        <dbReference type="PROSITE-ProRule" id="PRU00520"/>
    </source>
</evidence>
<keyword evidence="5 8" id="KW-0378">Hydrolase</keyword>
<dbReference type="EMBL" id="JAJISC010000007">
    <property type="protein sequence ID" value="MCS2610635.1"/>
    <property type="molecule type" value="Genomic_DNA"/>
</dbReference>
<dbReference type="InterPro" id="IPR001792">
    <property type="entry name" value="Acylphosphatase-like_dom"/>
</dbReference>
<feature type="active site" evidence="5">
    <location>
        <position position="20"/>
    </location>
</feature>
<evidence type="ECO:0000256" key="6">
    <source>
        <dbReference type="RuleBase" id="RU004168"/>
    </source>
</evidence>
<organism evidence="8 9">
    <name type="scientific">Halomonas dongshanensis</name>
    <dbReference type="NCBI Taxonomy" id="2890835"/>
    <lineage>
        <taxon>Bacteria</taxon>
        <taxon>Pseudomonadati</taxon>
        <taxon>Pseudomonadota</taxon>
        <taxon>Gammaproteobacteria</taxon>
        <taxon>Oceanospirillales</taxon>
        <taxon>Halomonadaceae</taxon>
        <taxon>Halomonas</taxon>
    </lineage>
</organism>
<evidence type="ECO:0000256" key="3">
    <source>
        <dbReference type="ARBA" id="ARBA00015991"/>
    </source>
</evidence>
<proteinExistence type="inferred from homology"/>
<dbReference type="Gene3D" id="3.30.70.100">
    <property type="match status" value="1"/>
</dbReference>
<comment type="caution">
    <text evidence="8">The sequence shown here is derived from an EMBL/GenBank/DDBJ whole genome shotgun (WGS) entry which is preliminary data.</text>
</comment>
<dbReference type="Pfam" id="PF00708">
    <property type="entry name" value="Acylphosphatase"/>
    <property type="match status" value="1"/>
</dbReference>
<dbReference type="PROSITE" id="PS51160">
    <property type="entry name" value="ACYLPHOSPHATASE_3"/>
    <property type="match status" value="1"/>
</dbReference>
<dbReference type="PANTHER" id="PTHR47268">
    <property type="entry name" value="ACYLPHOSPHATASE"/>
    <property type="match status" value="1"/>
</dbReference>
<evidence type="ECO:0000313" key="8">
    <source>
        <dbReference type="EMBL" id="MCS2610635.1"/>
    </source>
</evidence>
<dbReference type="PANTHER" id="PTHR47268:SF4">
    <property type="entry name" value="ACYLPHOSPHATASE"/>
    <property type="match status" value="1"/>
</dbReference>
<evidence type="ECO:0000256" key="4">
    <source>
        <dbReference type="ARBA" id="ARBA00047645"/>
    </source>
</evidence>
<dbReference type="Proteomes" id="UP001165542">
    <property type="component" value="Unassembled WGS sequence"/>
</dbReference>
<comment type="catalytic activity">
    <reaction evidence="4 5">
        <text>an acyl phosphate + H2O = a carboxylate + phosphate + H(+)</text>
        <dbReference type="Rhea" id="RHEA:14965"/>
        <dbReference type="ChEBI" id="CHEBI:15377"/>
        <dbReference type="ChEBI" id="CHEBI:15378"/>
        <dbReference type="ChEBI" id="CHEBI:29067"/>
        <dbReference type="ChEBI" id="CHEBI:43474"/>
        <dbReference type="ChEBI" id="CHEBI:59918"/>
        <dbReference type="EC" id="3.6.1.7"/>
    </reaction>
</comment>
<protein>
    <recommendedName>
        <fullName evidence="3 5">acylphosphatase</fullName>
        <ecNumber evidence="2 5">3.6.1.7</ecNumber>
    </recommendedName>
</protein>
<dbReference type="SUPFAM" id="SSF54975">
    <property type="entry name" value="Acylphosphatase/BLUF domain-like"/>
    <property type="match status" value="1"/>
</dbReference>
<dbReference type="EC" id="3.6.1.7" evidence="2 5"/>
<evidence type="ECO:0000256" key="1">
    <source>
        <dbReference type="ARBA" id="ARBA00005614"/>
    </source>
</evidence>
<dbReference type="NCBIfam" id="NF011000">
    <property type="entry name" value="PRK14426.1"/>
    <property type="match status" value="1"/>
</dbReference>
<sequence length="91" mass="10035">MPDQCVRAWVTGKVQGVGYRRSMQSQALTLGVTGYAHNLPDGRVEALMCGPAESIVKLCEWLRQGPPNAHVTHVDIEVVDDVHVPDHFSTR</sequence>
<dbReference type="InterPro" id="IPR036046">
    <property type="entry name" value="Acylphosphatase-like_dom_sf"/>
</dbReference>
<feature type="domain" description="Acylphosphatase-like" evidence="7">
    <location>
        <begin position="5"/>
        <end position="91"/>
    </location>
</feature>
<feature type="active site" evidence="5">
    <location>
        <position position="38"/>
    </location>
</feature>
<evidence type="ECO:0000259" key="7">
    <source>
        <dbReference type="PROSITE" id="PS51160"/>
    </source>
</evidence>
<dbReference type="InterPro" id="IPR020456">
    <property type="entry name" value="Acylphosphatase"/>
</dbReference>
<dbReference type="RefSeq" id="WP_259037123.1">
    <property type="nucleotide sequence ID" value="NZ_JAJISC010000007.1"/>
</dbReference>
<gene>
    <name evidence="8" type="primary">yccX</name>
    <name evidence="8" type="ORF">LLY24_15045</name>
</gene>
<evidence type="ECO:0000313" key="9">
    <source>
        <dbReference type="Proteomes" id="UP001165542"/>
    </source>
</evidence>